<sequence>MYQDSRWKKLRKIFLYNNPFCVECTKQGKDIQSTEVDHIQPHNGDYETFFDINNLQGLCKSCHSSKTIKEVVHNKQNVY</sequence>
<organism evidence="4">
    <name type="scientific">viral metagenome</name>
    <dbReference type="NCBI Taxonomy" id="1070528"/>
    <lineage>
        <taxon>unclassified sequences</taxon>
        <taxon>metagenomes</taxon>
        <taxon>organismal metagenomes</taxon>
    </lineage>
</organism>
<proteinExistence type="predicted"/>
<name>A0A6M3L6N9_9ZZZZ</name>
<dbReference type="GO" id="GO:0004519">
    <property type="term" value="F:endonuclease activity"/>
    <property type="evidence" value="ECO:0007669"/>
    <property type="project" value="UniProtKB-KW"/>
</dbReference>
<dbReference type="AlphaFoldDB" id="A0A6M3L6N9"/>
<dbReference type="PANTHER" id="PTHR41286">
    <property type="entry name" value="HNH NUCLEASE YAJD-RELATED"/>
    <property type="match status" value="1"/>
</dbReference>
<protein>
    <submittedName>
        <fullName evidence="4">Putative homing endonuclease</fullName>
    </submittedName>
</protein>
<dbReference type="PANTHER" id="PTHR41286:SF1">
    <property type="entry name" value="HNH NUCLEASE YAJD-RELATED"/>
    <property type="match status" value="1"/>
</dbReference>
<dbReference type="GO" id="GO:0005829">
    <property type="term" value="C:cytosol"/>
    <property type="evidence" value="ECO:0007669"/>
    <property type="project" value="TreeGrafter"/>
</dbReference>
<evidence type="ECO:0000313" key="4">
    <source>
        <dbReference type="EMBL" id="QJA89969.1"/>
    </source>
</evidence>
<dbReference type="InterPro" id="IPR002711">
    <property type="entry name" value="HNH"/>
</dbReference>
<evidence type="ECO:0000256" key="2">
    <source>
        <dbReference type="ARBA" id="ARBA00022801"/>
    </source>
</evidence>
<dbReference type="Gene3D" id="1.10.30.50">
    <property type="match status" value="1"/>
</dbReference>
<reference evidence="4" key="1">
    <citation type="submission" date="2020-03" db="EMBL/GenBank/DDBJ databases">
        <title>The deep terrestrial virosphere.</title>
        <authorList>
            <person name="Holmfeldt K."/>
            <person name="Nilsson E."/>
            <person name="Simone D."/>
            <person name="Lopez-Fernandez M."/>
            <person name="Wu X."/>
            <person name="de Brujin I."/>
            <person name="Lundin D."/>
            <person name="Andersson A."/>
            <person name="Bertilsson S."/>
            <person name="Dopson M."/>
        </authorList>
    </citation>
    <scope>NUCLEOTIDE SEQUENCE</scope>
    <source>
        <strain evidence="4">MM415B02464</strain>
    </source>
</reference>
<keyword evidence="4" id="KW-0255">Endonuclease</keyword>
<dbReference type="Pfam" id="PF01844">
    <property type="entry name" value="HNH"/>
    <property type="match status" value="1"/>
</dbReference>
<keyword evidence="1" id="KW-0540">Nuclease</keyword>
<dbReference type="GO" id="GO:0008270">
    <property type="term" value="F:zinc ion binding"/>
    <property type="evidence" value="ECO:0007669"/>
    <property type="project" value="InterPro"/>
</dbReference>
<feature type="domain" description="HNH nuclease" evidence="3">
    <location>
        <begin position="9"/>
        <end position="64"/>
    </location>
</feature>
<dbReference type="SMART" id="SM00507">
    <property type="entry name" value="HNHc"/>
    <property type="match status" value="1"/>
</dbReference>
<gene>
    <name evidence="4" type="ORF">MM415B02464_0001</name>
</gene>
<dbReference type="GO" id="GO:0016787">
    <property type="term" value="F:hydrolase activity"/>
    <property type="evidence" value="ECO:0007669"/>
    <property type="project" value="UniProtKB-KW"/>
</dbReference>
<dbReference type="EMBL" id="MT142882">
    <property type="protein sequence ID" value="QJA89969.1"/>
    <property type="molecule type" value="Genomic_DNA"/>
</dbReference>
<keyword evidence="2" id="KW-0378">Hydrolase</keyword>
<evidence type="ECO:0000259" key="3">
    <source>
        <dbReference type="SMART" id="SM00507"/>
    </source>
</evidence>
<evidence type="ECO:0000256" key="1">
    <source>
        <dbReference type="ARBA" id="ARBA00022722"/>
    </source>
</evidence>
<dbReference type="InterPro" id="IPR003615">
    <property type="entry name" value="HNH_nuc"/>
</dbReference>
<dbReference type="CDD" id="cd00085">
    <property type="entry name" value="HNHc"/>
    <property type="match status" value="1"/>
</dbReference>
<accession>A0A6M3L6N9</accession>
<dbReference type="GO" id="GO:0003676">
    <property type="term" value="F:nucleic acid binding"/>
    <property type="evidence" value="ECO:0007669"/>
    <property type="project" value="InterPro"/>
</dbReference>